<gene>
    <name evidence="1" type="ORF">RhiirC2_791057</name>
</gene>
<accession>A0A2N1MK16</accession>
<organism evidence="1 2">
    <name type="scientific">Rhizophagus irregularis</name>
    <dbReference type="NCBI Taxonomy" id="588596"/>
    <lineage>
        <taxon>Eukaryota</taxon>
        <taxon>Fungi</taxon>
        <taxon>Fungi incertae sedis</taxon>
        <taxon>Mucoromycota</taxon>
        <taxon>Glomeromycotina</taxon>
        <taxon>Glomeromycetes</taxon>
        <taxon>Glomerales</taxon>
        <taxon>Glomeraceae</taxon>
        <taxon>Rhizophagus</taxon>
    </lineage>
</organism>
<protein>
    <submittedName>
        <fullName evidence="1">Uncharacterized protein</fullName>
    </submittedName>
</protein>
<evidence type="ECO:0000313" key="2">
    <source>
        <dbReference type="Proteomes" id="UP000233469"/>
    </source>
</evidence>
<dbReference type="VEuPathDB" id="FungiDB:RhiirFUN_001917"/>
<dbReference type="VEuPathDB" id="FungiDB:FUN_018191"/>
<sequence length="79" mass="9362">MKRPELGAENNSKLNPYDLTSTLIALVQNKMKVNEQYDKDSDELIENKFSFDYSKSFTHRTNQKVLKAYLSFYIKDYEL</sequence>
<evidence type="ECO:0000313" key="1">
    <source>
        <dbReference type="EMBL" id="PKK61968.1"/>
    </source>
</evidence>
<proteinExistence type="predicted"/>
<reference evidence="1 2" key="1">
    <citation type="submission" date="2016-04" db="EMBL/GenBank/DDBJ databases">
        <title>Genome analyses suggest a sexual origin of heterokaryosis in a supposedly ancient asexual fungus.</title>
        <authorList>
            <person name="Ropars J."/>
            <person name="Sedzielewska K."/>
            <person name="Noel J."/>
            <person name="Charron P."/>
            <person name="Farinelli L."/>
            <person name="Marton T."/>
            <person name="Kruger M."/>
            <person name="Pelin A."/>
            <person name="Brachmann A."/>
            <person name="Corradi N."/>
        </authorList>
    </citation>
    <scope>NUCLEOTIDE SEQUENCE [LARGE SCALE GENOMIC DNA]</scope>
    <source>
        <strain evidence="1 2">C2</strain>
    </source>
</reference>
<dbReference type="AlphaFoldDB" id="A0A2N1MK16"/>
<dbReference type="Proteomes" id="UP000233469">
    <property type="component" value="Unassembled WGS sequence"/>
</dbReference>
<reference evidence="1 2" key="2">
    <citation type="submission" date="2017-10" db="EMBL/GenBank/DDBJ databases">
        <title>Extensive intraspecific genome diversity in a model arbuscular mycorrhizal fungus.</title>
        <authorList>
            <person name="Chen E.C.H."/>
            <person name="Morin E."/>
            <person name="Baudet D."/>
            <person name="Noel J."/>
            <person name="Ndikumana S."/>
            <person name="Charron P."/>
            <person name="St-Onge C."/>
            <person name="Giorgi J."/>
            <person name="Grigoriev I.V."/>
            <person name="Roux C."/>
            <person name="Martin F.M."/>
            <person name="Corradi N."/>
        </authorList>
    </citation>
    <scope>NUCLEOTIDE SEQUENCE [LARGE SCALE GENOMIC DNA]</scope>
    <source>
        <strain evidence="1 2">C2</strain>
    </source>
</reference>
<dbReference type="EMBL" id="LLXL01002062">
    <property type="protein sequence ID" value="PKK61968.1"/>
    <property type="molecule type" value="Genomic_DNA"/>
</dbReference>
<name>A0A2N1MK16_9GLOM</name>
<comment type="caution">
    <text evidence="1">The sequence shown here is derived from an EMBL/GenBank/DDBJ whole genome shotgun (WGS) entry which is preliminary data.</text>
</comment>